<dbReference type="InterPro" id="IPR008984">
    <property type="entry name" value="SMAD_FHA_dom_sf"/>
</dbReference>
<sequence length="219" mass="23958">MFASNIVTTLSGILLRTPRAPSAADAHAAIYGDPHPVGVSISFGRIGCMCLLGENNKVVSTFPVDKPSISVGGLSTCDIRLYFMNVLRVEATIYFNFDTHSAHFFPMKASYTLNGVEVRGRSVGTSFALQDGDILRIGECNFMWKYAEGKDDLTQAVFDDKPAVRGFRMSVLPVATLLPKDPNKQQTVPFPTLPDRISAHDGSSLPVPWPSLDWHGNIR</sequence>
<reference evidence="1 2" key="1">
    <citation type="journal article" date="2016" name="Mol. Biol. Evol.">
        <title>Comparative Genomics of Early-Diverging Mushroom-Forming Fungi Provides Insights into the Origins of Lignocellulose Decay Capabilities.</title>
        <authorList>
            <person name="Nagy L.G."/>
            <person name="Riley R."/>
            <person name="Tritt A."/>
            <person name="Adam C."/>
            <person name="Daum C."/>
            <person name="Floudas D."/>
            <person name="Sun H."/>
            <person name="Yadav J.S."/>
            <person name="Pangilinan J."/>
            <person name="Larsson K.H."/>
            <person name="Matsuura K."/>
            <person name="Barry K."/>
            <person name="Labutti K."/>
            <person name="Kuo R."/>
            <person name="Ohm R.A."/>
            <person name="Bhattacharya S.S."/>
            <person name="Shirouzu T."/>
            <person name="Yoshinaga Y."/>
            <person name="Martin F.M."/>
            <person name="Grigoriev I.V."/>
            <person name="Hibbett D.S."/>
        </authorList>
    </citation>
    <scope>NUCLEOTIDE SEQUENCE [LARGE SCALE GENOMIC DNA]</scope>
    <source>
        <strain evidence="1 2">TUFC12733</strain>
    </source>
</reference>
<evidence type="ECO:0000313" key="1">
    <source>
        <dbReference type="EMBL" id="KZO90540.1"/>
    </source>
</evidence>
<dbReference type="CDD" id="cd22673">
    <property type="entry name" value="FHA_Ki67"/>
    <property type="match status" value="1"/>
</dbReference>
<dbReference type="Gene3D" id="2.60.200.20">
    <property type="match status" value="1"/>
</dbReference>
<dbReference type="EMBL" id="KV417339">
    <property type="protein sequence ID" value="KZO90540.1"/>
    <property type="molecule type" value="Genomic_DNA"/>
</dbReference>
<organism evidence="1 2">
    <name type="scientific">Calocera viscosa (strain TUFC12733)</name>
    <dbReference type="NCBI Taxonomy" id="1330018"/>
    <lineage>
        <taxon>Eukaryota</taxon>
        <taxon>Fungi</taxon>
        <taxon>Dikarya</taxon>
        <taxon>Basidiomycota</taxon>
        <taxon>Agaricomycotina</taxon>
        <taxon>Dacrymycetes</taxon>
        <taxon>Dacrymycetales</taxon>
        <taxon>Dacrymycetaceae</taxon>
        <taxon>Calocera</taxon>
    </lineage>
</organism>
<name>A0A167GGS3_CALVF</name>
<evidence type="ECO:0008006" key="3">
    <source>
        <dbReference type="Google" id="ProtNLM"/>
    </source>
</evidence>
<accession>A0A167GGS3</accession>
<dbReference type="SUPFAM" id="SSF49879">
    <property type="entry name" value="SMAD/FHA domain"/>
    <property type="match status" value="1"/>
</dbReference>
<protein>
    <recommendedName>
        <fullName evidence="3">FHA domain-containing protein</fullName>
    </recommendedName>
</protein>
<evidence type="ECO:0000313" key="2">
    <source>
        <dbReference type="Proteomes" id="UP000076738"/>
    </source>
</evidence>
<proteinExistence type="predicted"/>
<gene>
    <name evidence="1" type="ORF">CALVIDRAFT_390943</name>
</gene>
<dbReference type="Proteomes" id="UP000076738">
    <property type="component" value="Unassembled WGS sequence"/>
</dbReference>
<dbReference type="AlphaFoldDB" id="A0A167GGS3"/>
<keyword evidence="2" id="KW-1185">Reference proteome</keyword>